<keyword evidence="8 9" id="KW-0411">Iron-sulfur</keyword>
<dbReference type="EMBL" id="SRMO01000032">
    <property type="protein sequence ID" value="TGG94658.1"/>
    <property type="molecule type" value="Genomic_DNA"/>
</dbReference>
<dbReference type="HAMAP" id="MF_00916">
    <property type="entry name" value="QueG"/>
    <property type="match status" value="1"/>
</dbReference>
<evidence type="ECO:0000256" key="6">
    <source>
        <dbReference type="ARBA" id="ARBA00023002"/>
    </source>
</evidence>
<dbReference type="UniPathway" id="UPA00392"/>
<dbReference type="GO" id="GO:0051539">
    <property type="term" value="F:4 iron, 4 sulfur cluster binding"/>
    <property type="evidence" value="ECO:0007669"/>
    <property type="project" value="UniProtKB-KW"/>
</dbReference>
<evidence type="ECO:0000256" key="5">
    <source>
        <dbReference type="ARBA" id="ARBA00022785"/>
    </source>
</evidence>
<sequence length="328" mass="36202">MKRGTASRPPAAAMTVRGLAEALKQRARAEGFGPVGIALLETATSLPARTAALRRWLEAGHGASMGWMRDPRRQSIEALLPGVRSVLAVGLNYWVEQRQQDGVPRIGRYGWGRDYHRVIDRRLRAVGRWLSEQQPGCRWRACVDSAPLMDKAWAEAAGLGWIGKHSNLINRSAGSWLLLGHLLTDLCLEGDTAAQPLCGSCSLCLDACPTDAISEPFVVDSRRCIGFHTVENREASLPREISSQLQGWVAGCDICQEVCPWNRDPRPSCDPQLQPRDWVLQAGADALLNRSDGEWDAALRGSALRRIKPWMWRRNIRAAMEGAVPGTD</sequence>
<feature type="binding site" evidence="9">
    <location>
        <position position="224"/>
    </location>
    <ligand>
        <name>[4Fe-4S] cluster</name>
        <dbReference type="ChEBI" id="CHEBI:49883"/>
        <label>2</label>
    </ligand>
</feature>
<feature type="binding site" evidence="9">
    <location>
        <position position="259"/>
    </location>
    <ligand>
        <name>[4Fe-4S] cluster</name>
        <dbReference type="ChEBI" id="CHEBI:49883"/>
        <label>1</label>
    </ligand>
</feature>
<dbReference type="InterPro" id="IPR017896">
    <property type="entry name" value="4Fe4S_Fe-S-bd"/>
</dbReference>
<keyword evidence="6 9" id="KW-0560">Oxidoreductase</keyword>
<dbReference type="EC" id="1.17.99.6" evidence="9"/>
<keyword evidence="2 9" id="KW-0963">Cytoplasm</keyword>
<keyword evidence="7 9" id="KW-0408">Iron</keyword>
<keyword evidence="5 9" id="KW-0671">Queuosine biosynthesis</keyword>
<dbReference type="AlphaFoldDB" id="A0A524RQG5"/>
<evidence type="ECO:0000256" key="4">
    <source>
        <dbReference type="ARBA" id="ARBA00022723"/>
    </source>
</evidence>
<keyword evidence="3 9" id="KW-0819">tRNA processing</keyword>
<dbReference type="PANTHER" id="PTHR30002:SF4">
    <property type="entry name" value="EPOXYQUEUOSINE REDUCTASE"/>
    <property type="match status" value="1"/>
</dbReference>
<feature type="active site" description="Proton donor" evidence="9">
    <location>
        <position position="144"/>
    </location>
</feature>
<dbReference type="SUPFAM" id="SSF54862">
    <property type="entry name" value="4Fe-4S ferredoxins"/>
    <property type="match status" value="1"/>
</dbReference>
<dbReference type="Pfam" id="PF13484">
    <property type="entry name" value="Fer4_16"/>
    <property type="match status" value="1"/>
</dbReference>
<feature type="binding site" evidence="9">
    <location>
        <position position="201"/>
    </location>
    <ligand>
        <name>[4Fe-4S] cluster</name>
        <dbReference type="ChEBI" id="CHEBI:49883"/>
        <label>1</label>
    </ligand>
</feature>
<keyword evidence="9" id="KW-0170">Cobalt</keyword>
<dbReference type="GO" id="GO:0005737">
    <property type="term" value="C:cytoplasm"/>
    <property type="evidence" value="ECO:0007669"/>
    <property type="project" value="UniProtKB-SubCell"/>
</dbReference>
<evidence type="ECO:0000313" key="12">
    <source>
        <dbReference type="Proteomes" id="UP000317990"/>
    </source>
</evidence>
<comment type="pathway">
    <text evidence="9">tRNA modification; tRNA-queuosine biosynthesis.</text>
</comment>
<comment type="subunit">
    <text evidence="9">Monomer.</text>
</comment>
<feature type="binding site" evidence="9">
    <location>
        <position position="144"/>
    </location>
    <ligand>
        <name>cob(II)alamin</name>
        <dbReference type="ChEBI" id="CHEBI:16304"/>
    </ligand>
</feature>
<feature type="binding site" evidence="9">
    <location>
        <position position="204"/>
    </location>
    <ligand>
        <name>[4Fe-4S] cluster</name>
        <dbReference type="ChEBI" id="CHEBI:49883"/>
        <label>1</label>
    </ligand>
</feature>
<dbReference type="Proteomes" id="UP000317990">
    <property type="component" value="Unassembled WGS sequence"/>
</dbReference>
<comment type="subcellular location">
    <subcellularLocation>
        <location evidence="9">Cytoplasm</location>
    </subcellularLocation>
</comment>
<evidence type="ECO:0000256" key="9">
    <source>
        <dbReference type="HAMAP-Rule" id="MF_00916"/>
    </source>
</evidence>
<feature type="binding site" evidence="9">
    <location>
        <position position="198"/>
    </location>
    <ligand>
        <name>[4Fe-4S] cluster</name>
        <dbReference type="ChEBI" id="CHEBI:49883"/>
        <label>1</label>
    </ligand>
</feature>
<feature type="binding site" evidence="9">
    <location>
        <position position="73"/>
    </location>
    <ligand>
        <name>cob(II)alamin</name>
        <dbReference type="ChEBI" id="CHEBI:16304"/>
    </ligand>
</feature>
<dbReference type="GO" id="GO:0046872">
    <property type="term" value="F:metal ion binding"/>
    <property type="evidence" value="ECO:0007669"/>
    <property type="project" value="UniProtKB-KW"/>
</dbReference>
<proteinExistence type="inferred from homology"/>
<dbReference type="PROSITE" id="PS51379">
    <property type="entry name" value="4FE4S_FER_2"/>
    <property type="match status" value="1"/>
</dbReference>
<dbReference type="InterPro" id="IPR004453">
    <property type="entry name" value="QueG"/>
</dbReference>
<keyword evidence="4 9" id="KW-0479">Metal-binding</keyword>
<dbReference type="Pfam" id="PF08331">
    <property type="entry name" value="QueG_DUF1730"/>
    <property type="match status" value="1"/>
</dbReference>
<feature type="binding site" evidence="9">
    <location>
        <position position="255"/>
    </location>
    <ligand>
        <name>[4Fe-4S] cluster</name>
        <dbReference type="ChEBI" id="CHEBI:49883"/>
        <label>2</label>
    </ligand>
</feature>
<evidence type="ECO:0000256" key="1">
    <source>
        <dbReference type="ARBA" id="ARBA00022485"/>
    </source>
</evidence>
<dbReference type="InterPro" id="IPR017900">
    <property type="entry name" value="4Fe4S_Fe_S_CS"/>
</dbReference>
<dbReference type="GO" id="GO:0008616">
    <property type="term" value="P:tRNA queuosine(34) biosynthetic process"/>
    <property type="evidence" value="ECO:0007669"/>
    <property type="project" value="UniProtKB-UniRule"/>
</dbReference>
<organism evidence="11 12">
    <name type="scientific">Aphanocapsa feldmannii 277cV</name>
    <dbReference type="NCBI Taxonomy" id="2507553"/>
    <lineage>
        <taxon>Bacteria</taxon>
        <taxon>Bacillati</taxon>
        <taxon>Cyanobacteriota</taxon>
        <taxon>Cyanophyceae</taxon>
        <taxon>Oscillatoriophycideae</taxon>
        <taxon>Chroococcales</taxon>
        <taxon>Microcystaceae</taxon>
        <taxon>Aphanocapsa</taxon>
    </lineage>
</organism>
<name>A0A524RQG5_9CHRO</name>
<feature type="binding site" evidence="9">
    <location>
        <position position="208"/>
    </location>
    <ligand>
        <name>[4Fe-4S] cluster</name>
        <dbReference type="ChEBI" id="CHEBI:49883"/>
        <label>2</label>
    </ligand>
</feature>
<reference evidence="11 12" key="1">
    <citation type="journal article" date="2019" name="mSystems">
        <title>Life at home and on the roam: Genomic adaptions reflect the dual lifestyle of an intracellular, facultative symbiont.</title>
        <authorList>
            <person name="Burgsdorf I."/>
        </authorList>
    </citation>
    <scope>NUCLEOTIDE SEQUENCE [LARGE SCALE GENOMIC DNA]</scope>
    <source>
        <strain evidence="11">277cV</strain>
    </source>
</reference>
<comment type="cofactor">
    <cofactor evidence="9">
        <name>[4Fe-4S] cluster</name>
        <dbReference type="ChEBI" id="CHEBI:49883"/>
    </cofactor>
    <text evidence="9">Binds 2 [4Fe-4S] clusters per monomer.</text>
</comment>
<comment type="caution">
    <text evidence="11">The sequence shown here is derived from an EMBL/GenBank/DDBJ whole genome shotgun (WGS) entry which is preliminary data.</text>
</comment>
<comment type="caution">
    <text evidence="9">Lacks conserved residue(s) required for the propagation of feature annotation.</text>
</comment>
<evidence type="ECO:0000256" key="3">
    <source>
        <dbReference type="ARBA" id="ARBA00022694"/>
    </source>
</evidence>
<accession>A0A524RQG5</accession>
<feature type="binding site" evidence="9">
    <location>
        <begin position="252"/>
        <end position="253"/>
    </location>
    <ligand>
        <name>cob(II)alamin</name>
        <dbReference type="ChEBI" id="CHEBI:16304"/>
    </ligand>
</feature>
<dbReference type="GO" id="GO:0052693">
    <property type="term" value="F:epoxyqueuosine reductase activity"/>
    <property type="evidence" value="ECO:0007669"/>
    <property type="project" value="UniProtKB-UniRule"/>
</dbReference>
<dbReference type="NCBIfam" id="TIGR00276">
    <property type="entry name" value="tRNA epoxyqueuosine(34) reductase QueG"/>
    <property type="match status" value="1"/>
</dbReference>
<comment type="similarity">
    <text evidence="9">Belongs to the QueG family.</text>
</comment>
<evidence type="ECO:0000256" key="7">
    <source>
        <dbReference type="ARBA" id="ARBA00023004"/>
    </source>
</evidence>
<feature type="binding site" evidence="9">
    <location>
        <position position="168"/>
    </location>
    <ligand>
        <name>cob(II)alamin</name>
        <dbReference type="ChEBI" id="CHEBI:16304"/>
    </ligand>
</feature>
<evidence type="ECO:0000313" key="11">
    <source>
        <dbReference type="EMBL" id="TGG94658.1"/>
    </source>
</evidence>
<dbReference type="GO" id="GO:0031419">
    <property type="term" value="F:cobalamin binding"/>
    <property type="evidence" value="ECO:0007669"/>
    <property type="project" value="UniProtKB-KW"/>
</dbReference>
<feature type="binding site" evidence="9">
    <location>
        <position position="252"/>
    </location>
    <ligand>
        <name>[4Fe-4S] cluster</name>
        <dbReference type="ChEBI" id="CHEBI:49883"/>
        <label>2</label>
    </ligand>
</feature>
<keyword evidence="1 9" id="KW-0004">4Fe-4S</keyword>
<protein>
    <recommendedName>
        <fullName evidence="9">Epoxyqueuosine reductase</fullName>
        <ecNumber evidence="9">1.17.99.6</ecNumber>
    </recommendedName>
    <alternativeName>
        <fullName evidence="9">Queuosine biosynthesis protein QueG</fullName>
    </alternativeName>
</protein>
<comment type="function">
    <text evidence="9">Catalyzes the conversion of epoxyqueuosine (oQ) to queuosine (Q), which is a hypermodified base found in the wobble positions of tRNA(Asp), tRNA(Asn), tRNA(His) and tRNA(Tyr).</text>
</comment>
<evidence type="ECO:0000256" key="8">
    <source>
        <dbReference type="ARBA" id="ARBA00023014"/>
    </source>
</evidence>
<dbReference type="PROSITE" id="PS00198">
    <property type="entry name" value="4FE4S_FER_1"/>
    <property type="match status" value="1"/>
</dbReference>
<keyword evidence="9" id="KW-0846">Cobalamin</keyword>
<feature type="domain" description="4Fe-4S ferredoxin-type" evidence="10">
    <location>
        <begin position="190"/>
        <end position="218"/>
    </location>
</feature>
<dbReference type="InterPro" id="IPR013542">
    <property type="entry name" value="QueG_DUF1730"/>
</dbReference>
<gene>
    <name evidence="9 11" type="primary">queG</name>
    <name evidence="11" type="ORF">ERJ67_01960</name>
</gene>
<dbReference type="Gene3D" id="3.30.70.20">
    <property type="match status" value="1"/>
</dbReference>
<evidence type="ECO:0000256" key="2">
    <source>
        <dbReference type="ARBA" id="ARBA00022490"/>
    </source>
</evidence>
<dbReference type="PANTHER" id="PTHR30002">
    <property type="entry name" value="EPOXYQUEUOSINE REDUCTASE"/>
    <property type="match status" value="1"/>
</dbReference>
<feature type="binding site" evidence="9">
    <location>
        <position position="179"/>
    </location>
    <ligand>
        <name>cob(II)alamin</name>
        <dbReference type="ChEBI" id="CHEBI:16304"/>
    </ligand>
</feature>
<comment type="cofactor">
    <cofactor evidence="9">
        <name>cob(II)alamin</name>
        <dbReference type="ChEBI" id="CHEBI:16304"/>
    </cofactor>
</comment>
<evidence type="ECO:0000259" key="10">
    <source>
        <dbReference type="PROSITE" id="PS51379"/>
    </source>
</evidence>
<comment type="catalytic activity">
    <reaction evidence="9">
        <text>epoxyqueuosine(34) in tRNA + AH2 = queuosine(34) in tRNA + A + H2O</text>
        <dbReference type="Rhea" id="RHEA:32159"/>
        <dbReference type="Rhea" id="RHEA-COMP:18571"/>
        <dbReference type="Rhea" id="RHEA-COMP:18582"/>
        <dbReference type="ChEBI" id="CHEBI:13193"/>
        <dbReference type="ChEBI" id="CHEBI:15377"/>
        <dbReference type="ChEBI" id="CHEBI:17499"/>
        <dbReference type="ChEBI" id="CHEBI:194431"/>
        <dbReference type="ChEBI" id="CHEBI:194443"/>
        <dbReference type="EC" id="1.17.99.6"/>
    </reaction>
</comment>